<evidence type="ECO:0000313" key="2">
    <source>
        <dbReference type="EMBL" id="KAE8354327.1"/>
    </source>
</evidence>
<reference evidence="3" key="1">
    <citation type="submission" date="2019-04" db="EMBL/GenBank/DDBJ databases">
        <title>Friends and foes A comparative genomics studyof 23 Aspergillus species from section Flavi.</title>
        <authorList>
            <consortium name="DOE Joint Genome Institute"/>
            <person name="Kjaerbolling I."/>
            <person name="Vesth T."/>
            <person name="Frisvad J.C."/>
            <person name="Nybo J.L."/>
            <person name="Theobald S."/>
            <person name="Kildgaard S."/>
            <person name="Isbrandt T."/>
            <person name="Kuo A."/>
            <person name="Sato A."/>
            <person name="Lyhne E.K."/>
            <person name="Kogle M.E."/>
            <person name="Wiebenga A."/>
            <person name="Kun R.S."/>
            <person name="Lubbers R.J."/>
            <person name="Makela M.R."/>
            <person name="Barry K."/>
            <person name="Chovatia M."/>
            <person name="Clum A."/>
            <person name="Daum C."/>
            <person name="Haridas S."/>
            <person name="He G."/>
            <person name="LaButti K."/>
            <person name="Lipzen A."/>
            <person name="Mondo S."/>
            <person name="Riley R."/>
            <person name="Salamov A."/>
            <person name="Simmons B.A."/>
            <person name="Magnuson J.K."/>
            <person name="Henrissat B."/>
            <person name="Mortensen U.H."/>
            <person name="Larsen T.O."/>
            <person name="Devries R.P."/>
            <person name="Grigoriev I.V."/>
            <person name="Machida M."/>
            <person name="Baker S.E."/>
            <person name="Andersen M.R."/>
        </authorList>
    </citation>
    <scope>NUCLEOTIDE SEQUENCE [LARGE SCALE GENOMIC DNA]</scope>
    <source>
        <strain evidence="3">CBS 553.77</strain>
    </source>
</reference>
<gene>
    <name evidence="2" type="ORF">BDV28DRAFT_131299</name>
</gene>
<feature type="compositionally biased region" description="Polar residues" evidence="1">
    <location>
        <begin position="38"/>
        <end position="59"/>
    </location>
</feature>
<feature type="compositionally biased region" description="Pro residues" evidence="1">
    <location>
        <begin position="198"/>
        <end position="217"/>
    </location>
</feature>
<feature type="compositionally biased region" description="Polar residues" evidence="1">
    <location>
        <begin position="365"/>
        <end position="377"/>
    </location>
</feature>
<name>A0A5N6Z9I5_9EURO</name>
<evidence type="ECO:0000256" key="1">
    <source>
        <dbReference type="SAM" id="MobiDB-lite"/>
    </source>
</evidence>
<dbReference type="AlphaFoldDB" id="A0A5N6Z9I5"/>
<proteinExistence type="predicted"/>
<feature type="compositionally biased region" description="Acidic residues" evidence="1">
    <location>
        <begin position="319"/>
        <end position="331"/>
    </location>
</feature>
<dbReference type="OrthoDB" id="4491750at2759"/>
<dbReference type="Proteomes" id="UP000327118">
    <property type="component" value="Unassembled WGS sequence"/>
</dbReference>
<protein>
    <submittedName>
        <fullName evidence="2">Uncharacterized protein</fullName>
    </submittedName>
</protein>
<organism evidence="2 3">
    <name type="scientific">Aspergillus coremiiformis</name>
    <dbReference type="NCBI Taxonomy" id="138285"/>
    <lineage>
        <taxon>Eukaryota</taxon>
        <taxon>Fungi</taxon>
        <taxon>Dikarya</taxon>
        <taxon>Ascomycota</taxon>
        <taxon>Pezizomycotina</taxon>
        <taxon>Eurotiomycetes</taxon>
        <taxon>Eurotiomycetidae</taxon>
        <taxon>Eurotiales</taxon>
        <taxon>Aspergillaceae</taxon>
        <taxon>Aspergillus</taxon>
        <taxon>Aspergillus subgen. Circumdati</taxon>
    </lineage>
</organism>
<feature type="compositionally biased region" description="Basic and acidic residues" evidence="1">
    <location>
        <begin position="126"/>
        <end position="147"/>
    </location>
</feature>
<keyword evidence="3" id="KW-1185">Reference proteome</keyword>
<sequence>MVLSASAVLKASRGVTSKSNAQSSGTGNRKDRKVDRATTVTLASSKPQNNLRVVSTSPASMEARPNCAPPPTASQPQESRDEAALTTFPPFSVGPKDKARRFLGLQGPGESDHAAHPTGLISPKSEGLESVDRPRSTAEGKPSKSDWSKILSPSRFNARSSEELSVSDDTGMLTPITEVPSEPSSPVNGISKVASDLKPPPITEAPPPTPKSPPTEKPPPRRSAPEEPKTPVDIVKNPQIPSRPSTSKRRQQPPSKLSITTSSSTIADESPRRSERTPENNPPAPRVNPPQRLSSPFHPAPEKKAQAWEMETIASEDSWFQDDPDSDESASEESGPRRTPPGQVRARLTVETVECTFQPPIQTPDLEQTQRDSSQGRSEFFPPWAVGSEALSQGTRGLRK</sequence>
<feature type="compositionally biased region" description="Polar residues" evidence="1">
    <location>
        <begin position="154"/>
        <end position="168"/>
    </location>
</feature>
<accession>A0A5N6Z9I5</accession>
<feature type="compositionally biased region" description="Basic and acidic residues" evidence="1">
    <location>
        <begin position="269"/>
        <end position="278"/>
    </location>
</feature>
<evidence type="ECO:0000313" key="3">
    <source>
        <dbReference type="Proteomes" id="UP000327118"/>
    </source>
</evidence>
<dbReference type="EMBL" id="ML739075">
    <property type="protein sequence ID" value="KAE8354327.1"/>
    <property type="molecule type" value="Genomic_DNA"/>
</dbReference>
<feature type="compositionally biased region" description="Polar residues" evidence="1">
    <location>
        <begin position="390"/>
        <end position="400"/>
    </location>
</feature>
<feature type="region of interest" description="Disordered" evidence="1">
    <location>
        <begin position="1"/>
        <end position="400"/>
    </location>
</feature>
<feature type="compositionally biased region" description="Polar residues" evidence="1">
    <location>
        <begin position="14"/>
        <end position="27"/>
    </location>
</feature>